<dbReference type="PROSITE" id="PS50943">
    <property type="entry name" value="HTH_CROC1"/>
    <property type="match status" value="1"/>
</dbReference>
<dbReference type="InterPro" id="IPR001387">
    <property type="entry name" value="Cro/C1-type_HTH"/>
</dbReference>
<reference evidence="3 4" key="1">
    <citation type="submission" date="2016-10" db="EMBL/GenBank/DDBJ databases">
        <authorList>
            <person name="de Groot N.N."/>
        </authorList>
    </citation>
    <scope>NUCLEOTIDE SEQUENCE [LARGE SCALE GENOMIC DNA]</scope>
    <source>
        <strain evidence="3 4">DSM 25584</strain>
    </source>
</reference>
<dbReference type="Gene3D" id="1.10.260.40">
    <property type="entry name" value="lambda repressor-like DNA-binding domains"/>
    <property type="match status" value="1"/>
</dbReference>
<dbReference type="RefSeq" id="WP_176758470.1">
    <property type="nucleotide sequence ID" value="NZ_FNCE01000001.1"/>
</dbReference>
<dbReference type="Pfam" id="PF01381">
    <property type="entry name" value="HTH_3"/>
    <property type="match status" value="1"/>
</dbReference>
<dbReference type="GO" id="GO:0005829">
    <property type="term" value="C:cytosol"/>
    <property type="evidence" value="ECO:0007669"/>
    <property type="project" value="TreeGrafter"/>
</dbReference>
<dbReference type="PANTHER" id="PTHR46797:SF1">
    <property type="entry name" value="METHYLPHOSPHONATE SYNTHASE"/>
    <property type="match status" value="1"/>
</dbReference>
<dbReference type="GO" id="GO:0003700">
    <property type="term" value="F:DNA-binding transcription factor activity"/>
    <property type="evidence" value="ECO:0007669"/>
    <property type="project" value="TreeGrafter"/>
</dbReference>
<dbReference type="Proteomes" id="UP000199415">
    <property type="component" value="Unassembled WGS sequence"/>
</dbReference>
<keyword evidence="1" id="KW-0238">DNA-binding</keyword>
<evidence type="ECO:0000313" key="4">
    <source>
        <dbReference type="Proteomes" id="UP000199415"/>
    </source>
</evidence>
<name>A0A1G7LWU3_9PROT</name>
<dbReference type="PANTHER" id="PTHR46797">
    <property type="entry name" value="HTH-TYPE TRANSCRIPTIONAL REGULATOR"/>
    <property type="match status" value="1"/>
</dbReference>
<dbReference type="SMART" id="SM00530">
    <property type="entry name" value="HTH_XRE"/>
    <property type="match status" value="1"/>
</dbReference>
<keyword evidence="4" id="KW-1185">Reference proteome</keyword>
<dbReference type="SUPFAM" id="SSF47413">
    <property type="entry name" value="lambda repressor-like DNA-binding domains"/>
    <property type="match status" value="1"/>
</dbReference>
<evidence type="ECO:0000259" key="2">
    <source>
        <dbReference type="PROSITE" id="PS50943"/>
    </source>
</evidence>
<accession>A0A1G7LWU3</accession>
<organism evidence="3 4">
    <name type="scientific">Limimonas halophila</name>
    <dbReference type="NCBI Taxonomy" id="1082479"/>
    <lineage>
        <taxon>Bacteria</taxon>
        <taxon>Pseudomonadati</taxon>
        <taxon>Pseudomonadota</taxon>
        <taxon>Alphaproteobacteria</taxon>
        <taxon>Rhodospirillales</taxon>
        <taxon>Rhodovibrionaceae</taxon>
        <taxon>Limimonas</taxon>
    </lineage>
</organism>
<protein>
    <submittedName>
        <fullName evidence="3">Transcriptional regulator, contains XRE-family HTH domain</fullName>
    </submittedName>
</protein>
<proteinExistence type="predicted"/>
<dbReference type="InterPro" id="IPR050807">
    <property type="entry name" value="TransReg_Diox_bact_type"/>
</dbReference>
<gene>
    <name evidence="3" type="ORF">SAMN05216241_101388</name>
</gene>
<dbReference type="GO" id="GO:0003677">
    <property type="term" value="F:DNA binding"/>
    <property type="evidence" value="ECO:0007669"/>
    <property type="project" value="UniProtKB-KW"/>
</dbReference>
<dbReference type="EMBL" id="FNCE01000001">
    <property type="protein sequence ID" value="SDF53439.1"/>
    <property type="molecule type" value="Genomic_DNA"/>
</dbReference>
<sequence>MQGELHDLVDAKVGQKVRERRAMLGLSQRDLAQSLGISPQQMAKYERGTSSLSAGRLYQVAERLNVPIALLFADVHEPAETPATDGGSVADGEVSRELFDIVRTYASLSDGGVQTAVRHLLRAVASEDRAHRLRRAQEG</sequence>
<dbReference type="CDD" id="cd00093">
    <property type="entry name" value="HTH_XRE"/>
    <property type="match status" value="1"/>
</dbReference>
<evidence type="ECO:0000313" key="3">
    <source>
        <dbReference type="EMBL" id="SDF53439.1"/>
    </source>
</evidence>
<dbReference type="STRING" id="1082479.SAMN05216241_101388"/>
<dbReference type="InterPro" id="IPR010982">
    <property type="entry name" value="Lambda_DNA-bd_dom_sf"/>
</dbReference>
<feature type="domain" description="HTH cro/C1-type" evidence="2">
    <location>
        <begin position="17"/>
        <end position="71"/>
    </location>
</feature>
<evidence type="ECO:0000256" key="1">
    <source>
        <dbReference type="ARBA" id="ARBA00023125"/>
    </source>
</evidence>
<dbReference type="AlphaFoldDB" id="A0A1G7LWU3"/>